<gene>
    <name evidence="2" type="ORF">GGU10DRAFT_379236</name>
</gene>
<feature type="region of interest" description="Disordered" evidence="1">
    <location>
        <begin position="1"/>
        <end position="46"/>
    </location>
</feature>
<comment type="caution">
    <text evidence="2">The sequence shown here is derived from an EMBL/GenBank/DDBJ whole genome shotgun (WGS) entry which is preliminary data.</text>
</comment>
<proteinExistence type="predicted"/>
<name>A0AA38NJN3_9AGAR</name>
<dbReference type="AlphaFoldDB" id="A0AA38NJN3"/>
<feature type="compositionally biased region" description="Polar residues" evidence="1">
    <location>
        <begin position="9"/>
        <end position="21"/>
    </location>
</feature>
<dbReference type="Proteomes" id="UP001163798">
    <property type="component" value="Unassembled WGS sequence"/>
</dbReference>
<protein>
    <submittedName>
        <fullName evidence="2">Uncharacterized protein</fullName>
    </submittedName>
</protein>
<organism evidence="2 3">
    <name type="scientific">Lentinula aff. detonsa</name>
    <dbReference type="NCBI Taxonomy" id="2804958"/>
    <lineage>
        <taxon>Eukaryota</taxon>
        <taxon>Fungi</taxon>
        <taxon>Dikarya</taxon>
        <taxon>Basidiomycota</taxon>
        <taxon>Agaricomycotina</taxon>
        <taxon>Agaricomycetes</taxon>
        <taxon>Agaricomycetidae</taxon>
        <taxon>Agaricales</taxon>
        <taxon>Marasmiineae</taxon>
        <taxon>Omphalotaceae</taxon>
        <taxon>Lentinula</taxon>
    </lineage>
</organism>
<accession>A0AA38NJN3</accession>
<sequence>MCPDLEEISSANASIKTQSDVNDTKDVQNVRGGDASDEHENDSDDEELKRLEEQISRHKAQKIFLDFAKKLALCNDIMAFRTNELLSITKRSCSNTSDQTSVENYTAVKRNKVEVGGLRPDWKSKVSSQANVLHSSTPSRNREDNDIEFELGGEFGKEGVEKGTDDGPIGSGNEDDIVQVKLEASDANLILKEECETGKPAKSPKSSHVRVSDLPLILSSDQEVWKSAIHSSLIEWSATCAKQFHINSDPKFRPVVQELWNVHLGSLPHMPLECEYKGGKIKRSEHPSVVAFEYLEENGITMEGRRNVVEGLLHHEAFVYEKPGPTRQTSSGAFRGILLMRTFAFYLTWAFAVPNASKSNTHPMGALSLATTAVLRALDVFKSGSNAMTDTNNGKKKKPASSPDNFNDKWASQQAKFHNSISQLNDDKWALILRASEAHISGIPNAGAGPFLKHVLQVEGIKTNFQGMQEGNVAAAGDDEIMVSD</sequence>
<keyword evidence="3" id="KW-1185">Reference proteome</keyword>
<evidence type="ECO:0000313" key="3">
    <source>
        <dbReference type="Proteomes" id="UP001163798"/>
    </source>
</evidence>
<evidence type="ECO:0000256" key="1">
    <source>
        <dbReference type="SAM" id="MobiDB-lite"/>
    </source>
</evidence>
<dbReference type="EMBL" id="MU793527">
    <property type="protein sequence ID" value="KAJ3781758.1"/>
    <property type="molecule type" value="Genomic_DNA"/>
</dbReference>
<reference evidence="2" key="1">
    <citation type="submission" date="2022-08" db="EMBL/GenBank/DDBJ databases">
        <authorList>
            <consortium name="DOE Joint Genome Institute"/>
            <person name="Min B."/>
            <person name="Riley R."/>
            <person name="Sierra-Patev S."/>
            <person name="Naranjo-Ortiz M."/>
            <person name="Looney B."/>
            <person name="Konkel Z."/>
            <person name="Slot J.C."/>
            <person name="Sakamoto Y."/>
            <person name="Steenwyk J.L."/>
            <person name="Rokas A."/>
            <person name="Carro J."/>
            <person name="Camarero S."/>
            <person name="Ferreira P."/>
            <person name="Molpeceres G."/>
            <person name="Ruiz-Duenas F.J."/>
            <person name="Serrano A."/>
            <person name="Henrissat B."/>
            <person name="Drula E."/>
            <person name="Hughes K.W."/>
            <person name="Mata J.L."/>
            <person name="Ishikawa N.K."/>
            <person name="Vargas-Isla R."/>
            <person name="Ushijima S."/>
            <person name="Smith C.A."/>
            <person name="Ahrendt S."/>
            <person name="Andreopoulos W."/>
            <person name="He G."/>
            <person name="Labutti K."/>
            <person name="Lipzen A."/>
            <person name="Ng V."/>
            <person name="Sandor L."/>
            <person name="Barry K."/>
            <person name="Martinez A.T."/>
            <person name="Xiao Y."/>
            <person name="Gibbons J.G."/>
            <person name="Terashima K."/>
            <person name="Hibbett D.S."/>
            <person name="Grigoriev I.V."/>
        </authorList>
    </citation>
    <scope>NUCLEOTIDE SEQUENCE</scope>
    <source>
        <strain evidence="2">TFB10291</strain>
    </source>
</reference>
<feature type="compositionally biased region" description="Basic and acidic residues" evidence="1">
    <location>
        <begin position="22"/>
        <end position="38"/>
    </location>
</feature>
<feature type="compositionally biased region" description="Polar residues" evidence="1">
    <location>
        <begin position="126"/>
        <end position="139"/>
    </location>
</feature>
<feature type="region of interest" description="Disordered" evidence="1">
    <location>
        <begin position="126"/>
        <end position="145"/>
    </location>
</feature>
<feature type="region of interest" description="Disordered" evidence="1">
    <location>
        <begin position="386"/>
        <end position="408"/>
    </location>
</feature>
<evidence type="ECO:0000313" key="2">
    <source>
        <dbReference type="EMBL" id="KAJ3781758.1"/>
    </source>
</evidence>